<keyword evidence="1" id="KW-0812">Transmembrane</keyword>
<keyword evidence="1" id="KW-0472">Membrane</keyword>
<evidence type="ECO:0000256" key="1">
    <source>
        <dbReference type="SAM" id="Phobius"/>
    </source>
</evidence>
<reference evidence="2 3" key="1">
    <citation type="submission" date="2014-11" db="EMBL/GenBank/DDBJ databases">
        <title>Symbiosis island explosion on the genome of extra-slow-growing strains of soybean bradyrhizobia with massive insertion sequences.</title>
        <authorList>
            <person name="Iida T."/>
            <person name="Minamisawa K."/>
        </authorList>
    </citation>
    <scope>NUCLEOTIDE SEQUENCE [LARGE SCALE GENOMIC DNA]</scope>
    <source>
        <strain evidence="2 3">NK6</strain>
    </source>
</reference>
<proteinExistence type="predicted"/>
<organism evidence="2 3">
    <name type="scientific">Bradyrhizobium diazoefficiens</name>
    <dbReference type="NCBI Taxonomy" id="1355477"/>
    <lineage>
        <taxon>Bacteria</taxon>
        <taxon>Pseudomonadati</taxon>
        <taxon>Pseudomonadota</taxon>
        <taxon>Alphaproteobacteria</taxon>
        <taxon>Hyphomicrobiales</taxon>
        <taxon>Nitrobacteraceae</taxon>
        <taxon>Bradyrhizobium</taxon>
    </lineage>
</organism>
<keyword evidence="1" id="KW-1133">Transmembrane helix</keyword>
<dbReference type="AlphaFoldDB" id="A0A0E3VVX8"/>
<protein>
    <submittedName>
        <fullName evidence="2">Uncharacterized protein</fullName>
    </submittedName>
</protein>
<evidence type="ECO:0000313" key="3">
    <source>
        <dbReference type="Proteomes" id="UP000063308"/>
    </source>
</evidence>
<accession>A0A0E3VVX8</accession>
<name>A0A0E3VVX8_9BRAD</name>
<feature type="transmembrane region" description="Helical" evidence="1">
    <location>
        <begin position="12"/>
        <end position="31"/>
    </location>
</feature>
<dbReference type="EMBL" id="AP014685">
    <property type="protein sequence ID" value="BAR59935.1"/>
    <property type="molecule type" value="Genomic_DNA"/>
</dbReference>
<sequence>MTMTSHREARIAGVSLAAICAICLLLAAIGMS</sequence>
<dbReference type="Proteomes" id="UP000063308">
    <property type="component" value="Chromosome"/>
</dbReference>
<evidence type="ECO:0000313" key="2">
    <source>
        <dbReference type="EMBL" id="BAR59935.1"/>
    </source>
</evidence>
<gene>
    <name evidence="2" type="ORF">NK6_6784</name>
</gene>